<evidence type="ECO:0000313" key="8">
    <source>
        <dbReference type="EMBL" id="MBI6630316.1"/>
    </source>
</evidence>
<keyword evidence="3 6" id="KW-0812">Transmembrane</keyword>
<feature type="transmembrane region" description="Helical" evidence="6">
    <location>
        <begin position="56"/>
        <end position="75"/>
    </location>
</feature>
<dbReference type="AlphaFoldDB" id="A0A934HNM4"/>
<evidence type="ECO:0000259" key="7">
    <source>
        <dbReference type="Pfam" id="PF09335"/>
    </source>
</evidence>
<evidence type="ECO:0000256" key="1">
    <source>
        <dbReference type="ARBA" id="ARBA00004651"/>
    </source>
</evidence>
<keyword evidence="9" id="KW-1185">Reference proteome</keyword>
<comment type="subcellular location">
    <subcellularLocation>
        <location evidence="1 6">Cell membrane</location>
        <topology evidence="1 6">Multi-pass membrane protein</topology>
    </subcellularLocation>
</comment>
<evidence type="ECO:0000256" key="2">
    <source>
        <dbReference type="ARBA" id="ARBA00022475"/>
    </source>
</evidence>
<comment type="similarity">
    <text evidence="6">Belongs to the TVP38/TMEM64 family.</text>
</comment>
<dbReference type="PANTHER" id="PTHR12677">
    <property type="entry name" value="GOLGI APPARATUS MEMBRANE PROTEIN TVP38-RELATED"/>
    <property type="match status" value="1"/>
</dbReference>
<feature type="transmembrane region" description="Helical" evidence="6">
    <location>
        <begin position="12"/>
        <end position="36"/>
    </location>
</feature>
<dbReference type="PANTHER" id="PTHR12677:SF59">
    <property type="entry name" value="GOLGI APPARATUS MEMBRANE PROTEIN TVP38-RELATED"/>
    <property type="match status" value="1"/>
</dbReference>
<feature type="transmembrane region" description="Helical" evidence="6">
    <location>
        <begin position="175"/>
        <end position="197"/>
    </location>
</feature>
<accession>A0A934HNM4</accession>
<dbReference type="Pfam" id="PF09335">
    <property type="entry name" value="VTT_dom"/>
    <property type="match status" value="1"/>
</dbReference>
<feature type="transmembrane region" description="Helical" evidence="6">
    <location>
        <begin position="217"/>
        <end position="237"/>
    </location>
</feature>
<dbReference type="Proteomes" id="UP000613255">
    <property type="component" value="Unassembled WGS sequence"/>
</dbReference>
<dbReference type="InterPro" id="IPR015414">
    <property type="entry name" value="TMEM64"/>
</dbReference>
<keyword evidence="2 6" id="KW-1003">Cell membrane</keyword>
<proteinExistence type="inferred from homology"/>
<name>A0A934HNM4_9RHOB</name>
<dbReference type="EMBL" id="JAEIJD010000008">
    <property type="protein sequence ID" value="MBI6630316.1"/>
    <property type="molecule type" value="Genomic_DNA"/>
</dbReference>
<keyword evidence="5 6" id="KW-0472">Membrane</keyword>
<dbReference type="GO" id="GO:0005886">
    <property type="term" value="C:plasma membrane"/>
    <property type="evidence" value="ECO:0007669"/>
    <property type="project" value="UniProtKB-SubCell"/>
</dbReference>
<gene>
    <name evidence="8" type="ORF">JAO82_10520</name>
</gene>
<reference evidence="8" key="1">
    <citation type="submission" date="2020-12" db="EMBL/GenBank/DDBJ databases">
        <title>Pontibaca salina gen. nov., sp. nov., isolated from marine sediment.</title>
        <authorList>
            <person name="Bo J."/>
            <person name="Wang S."/>
            <person name="Song X."/>
            <person name="Du Z."/>
        </authorList>
    </citation>
    <scope>NUCLEOTIDE SEQUENCE</scope>
    <source>
        <strain evidence="8">S1109L</strain>
    </source>
</reference>
<feature type="transmembrane region" description="Helical" evidence="6">
    <location>
        <begin position="87"/>
        <end position="113"/>
    </location>
</feature>
<dbReference type="RefSeq" id="WP_198686342.1">
    <property type="nucleotide sequence ID" value="NZ_JAEIJD010000008.1"/>
</dbReference>
<evidence type="ECO:0000256" key="3">
    <source>
        <dbReference type="ARBA" id="ARBA00022692"/>
    </source>
</evidence>
<evidence type="ECO:0000256" key="6">
    <source>
        <dbReference type="RuleBase" id="RU366058"/>
    </source>
</evidence>
<organism evidence="8 9">
    <name type="scientific">Pontibaca salina</name>
    <dbReference type="NCBI Taxonomy" id="2795731"/>
    <lineage>
        <taxon>Bacteria</taxon>
        <taxon>Pseudomonadati</taxon>
        <taxon>Pseudomonadota</taxon>
        <taxon>Alphaproteobacteria</taxon>
        <taxon>Rhodobacterales</taxon>
        <taxon>Roseobacteraceae</taxon>
        <taxon>Pontibaca</taxon>
    </lineage>
</organism>
<evidence type="ECO:0000256" key="4">
    <source>
        <dbReference type="ARBA" id="ARBA00022989"/>
    </source>
</evidence>
<keyword evidence="4 6" id="KW-1133">Transmembrane helix</keyword>
<sequence>MCETSQISKTAVIRYLPLLIIVIIAVIGTLSLREYISFDTLRANREALLGYRDQHFAALVCGFVLVYVAIVAFSLPGAAVTSVAGGFLFGMVPGTVLNVIAATTGACIIFWAARLGLGATLSAKLDATQGAAKKFKARLGENEISVLLLLRLVPAVPFFVANLLPALVGVRFSRFLWTTGLGIIPGAIVYTSIGVGVGEVFDRGETPDLSLIWEPHVIAPILGLCALAALPIVLRMVRGKSEF</sequence>
<evidence type="ECO:0000313" key="9">
    <source>
        <dbReference type="Proteomes" id="UP000613255"/>
    </source>
</evidence>
<feature type="transmembrane region" description="Helical" evidence="6">
    <location>
        <begin position="144"/>
        <end position="168"/>
    </location>
</feature>
<protein>
    <recommendedName>
        <fullName evidence="6">TVP38/TMEM64 family membrane protein</fullName>
    </recommendedName>
</protein>
<evidence type="ECO:0000256" key="5">
    <source>
        <dbReference type="ARBA" id="ARBA00023136"/>
    </source>
</evidence>
<comment type="caution">
    <text evidence="8">The sequence shown here is derived from an EMBL/GenBank/DDBJ whole genome shotgun (WGS) entry which is preliminary data.</text>
</comment>
<feature type="domain" description="VTT" evidence="7">
    <location>
        <begin position="79"/>
        <end position="194"/>
    </location>
</feature>
<dbReference type="InterPro" id="IPR032816">
    <property type="entry name" value="VTT_dom"/>
</dbReference>